<keyword evidence="1" id="KW-0808">Transferase</keyword>
<keyword evidence="2 4" id="KW-0418">Kinase</keyword>
<gene>
    <name evidence="4" type="ORF">LX70_03771</name>
</gene>
<evidence type="ECO:0000256" key="1">
    <source>
        <dbReference type="ARBA" id="ARBA00022679"/>
    </source>
</evidence>
<dbReference type="InterPro" id="IPR029056">
    <property type="entry name" value="Ribokinase-like"/>
</dbReference>
<evidence type="ECO:0000256" key="2">
    <source>
        <dbReference type="ARBA" id="ARBA00022777"/>
    </source>
</evidence>
<organism evidence="4 5">
    <name type="scientific">Albidovulum denitrificans</name>
    <dbReference type="NCBI Taxonomy" id="404881"/>
    <lineage>
        <taxon>Bacteria</taxon>
        <taxon>Pseudomonadati</taxon>
        <taxon>Pseudomonadota</taxon>
        <taxon>Alphaproteobacteria</taxon>
        <taxon>Rhodobacterales</taxon>
        <taxon>Paracoccaceae</taxon>
        <taxon>Albidovulum</taxon>
    </lineage>
</organism>
<feature type="domain" description="Carbohydrate kinase PfkB" evidence="3">
    <location>
        <begin position="46"/>
        <end position="311"/>
    </location>
</feature>
<dbReference type="GO" id="GO:0005829">
    <property type="term" value="C:cytosol"/>
    <property type="evidence" value="ECO:0007669"/>
    <property type="project" value="TreeGrafter"/>
</dbReference>
<sequence>MFTHSSDKTREEINKVSCDYTSVGFYTFDCLGWPFSVVPPGGGTVLLDEVALAVSGAAGTSAIVGAKLGLTTRAVGGIGADMMGDWVQQRIAAFGIDQTDLRRYPGVPTSSSIVLTRADGSRPALHVKGATGAFVVEPERFDAVTDTKIFHLGGVGLMDAMDGARNAALMEHAKARGCITTVDVFAGSQDDLPDVKAVLPHTDYFIPSIEEAEALTGLKDRAEIARFFLDLGAQCCVFTLGAEGAYYHHRNGTVFEVPAFRIDLKCTCGCGDVFNAGFAAGLIRGMTPEETVRFAQACSALNATGLGSQAGIVDFDQVQAFMSTAATLTAGTENVAR</sequence>
<comment type="caution">
    <text evidence="4">The sequence shown here is derived from an EMBL/GenBank/DDBJ whole genome shotgun (WGS) entry which is preliminary data.</text>
</comment>
<evidence type="ECO:0000313" key="5">
    <source>
        <dbReference type="Proteomes" id="UP000238338"/>
    </source>
</evidence>
<accession>A0A2S8RZ35</accession>
<dbReference type="AlphaFoldDB" id="A0A2S8RZ35"/>
<name>A0A2S8RZ35_9RHOB</name>
<evidence type="ECO:0000259" key="3">
    <source>
        <dbReference type="Pfam" id="PF00294"/>
    </source>
</evidence>
<dbReference type="Pfam" id="PF00294">
    <property type="entry name" value="PfkB"/>
    <property type="match status" value="1"/>
</dbReference>
<dbReference type="PANTHER" id="PTHR10584">
    <property type="entry name" value="SUGAR KINASE"/>
    <property type="match status" value="1"/>
</dbReference>
<dbReference type="Gene3D" id="3.40.1190.20">
    <property type="match status" value="1"/>
</dbReference>
<proteinExistence type="predicted"/>
<dbReference type="EMBL" id="PVEP01000012">
    <property type="protein sequence ID" value="PQV53764.1"/>
    <property type="molecule type" value="Genomic_DNA"/>
</dbReference>
<dbReference type="CDD" id="cd01166">
    <property type="entry name" value="KdgK"/>
    <property type="match status" value="1"/>
</dbReference>
<dbReference type="GO" id="GO:0016301">
    <property type="term" value="F:kinase activity"/>
    <property type="evidence" value="ECO:0007669"/>
    <property type="project" value="UniProtKB-KW"/>
</dbReference>
<dbReference type="InterPro" id="IPR011611">
    <property type="entry name" value="PfkB_dom"/>
</dbReference>
<dbReference type="PANTHER" id="PTHR10584:SF166">
    <property type="entry name" value="RIBOKINASE"/>
    <property type="match status" value="1"/>
</dbReference>
<protein>
    <submittedName>
        <fullName evidence="4">Sugar/nucleoside kinase (Ribokinase family)</fullName>
    </submittedName>
</protein>
<dbReference type="Proteomes" id="UP000238338">
    <property type="component" value="Unassembled WGS sequence"/>
</dbReference>
<evidence type="ECO:0000313" key="4">
    <source>
        <dbReference type="EMBL" id="PQV53764.1"/>
    </source>
</evidence>
<keyword evidence="5" id="KW-1185">Reference proteome</keyword>
<dbReference type="SUPFAM" id="SSF53613">
    <property type="entry name" value="Ribokinase-like"/>
    <property type="match status" value="1"/>
</dbReference>
<reference evidence="4 5" key="1">
    <citation type="submission" date="2018-02" db="EMBL/GenBank/DDBJ databases">
        <title>Genomic Encyclopedia of Archaeal and Bacterial Type Strains, Phase II (KMG-II): from individual species to whole genera.</title>
        <authorList>
            <person name="Goeker M."/>
        </authorList>
    </citation>
    <scope>NUCLEOTIDE SEQUENCE [LARGE SCALE GENOMIC DNA]</scope>
    <source>
        <strain evidence="4 5">DSM 18921</strain>
    </source>
</reference>